<feature type="repeat" description="ANK" evidence="1">
    <location>
        <begin position="35"/>
        <end position="67"/>
    </location>
</feature>
<dbReference type="InterPro" id="IPR002110">
    <property type="entry name" value="Ankyrin_rpt"/>
</dbReference>
<comment type="caution">
    <text evidence="3">The sequence shown here is derived from an EMBL/GenBank/DDBJ whole genome shotgun (WGS) entry which is preliminary data.</text>
</comment>
<dbReference type="AlphaFoldDB" id="A0A4Z1SYG0"/>
<evidence type="ECO:0000256" key="1">
    <source>
        <dbReference type="PROSITE-ProRule" id="PRU00023"/>
    </source>
</evidence>
<proteinExistence type="predicted"/>
<gene>
    <name evidence="3" type="ORF">GMRT_11695</name>
</gene>
<keyword evidence="1" id="KW-0040">ANK repeat</keyword>
<organism evidence="3 4">
    <name type="scientific">Giardia muris</name>
    <dbReference type="NCBI Taxonomy" id="5742"/>
    <lineage>
        <taxon>Eukaryota</taxon>
        <taxon>Metamonada</taxon>
        <taxon>Diplomonadida</taxon>
        <taxon>Hexamitidae</taxon>
        <taxon>Giardiinae</taxon>
        <taxon>Giardia</taxon>
    </lineage>
</organism>
<dbReference type="Gene3D" id="1.10.287.1490">
    <property type="match status" value="1"/>
</dbReference>
<dbReference type="SUPFAM" id="SSF48403">
    <property type="entry name" value="Ankyrin repeat"/>
    <property type="match status" value="1"/>
</dbReference>
<keyword evidence="2" id="KW-0175">Coiled coil</keyword>
<dbReference type="InterPro" id="IPR036770">
    <property type="entry name" value="Ankyrin_rpt-contain_sf"/>
</dbReference>
<dbReference type="SMART" id="SM00248">
    <property type="entry name" value="ANK"/>
    <property type="match status" value="5"/>
</dbReference>
<feature type="repeat" description="ANK" evidence="1">
    <location>
        <begin position="130"/>
        <end position="162"/>
    </location>
</feature>
<dbReference type="Pfam" id="PF12796">
    <property type="entry name" value="Ank_2"/>
    <property type="match status" value="2"/>
</dbReference>
<dbReference type="OrthoDB" id="194358at2759"/>
<reference evidence="3 4" key="1">
    <citation type="submission" date="2019-05" db="EMBL/GenBank/DDBJ databases">
        <title>The compact genome of Giardia muris reveals important steps in the evolution of intestinal protozoan parasites.</title>
        <authorList>
            <person name="Xu F."/>
            <person name="Jimenez-Gonzalez A."/>
            <person name="Einarsson E."/>
            <person name="Astvaldsson A."/>
            <person name="Peirasmaki D."/>
            <person name="Eckmann L."/>
            <person name="Andersson J.O."/>
            <person name="Svard S.G."/>
            <person name="Jerlstrom-Hultqvist J."/>
        </authorList>
    </citation>
    <scope>NUCLEOTIDE SEQUENCE [LARGE SCALE GENOMIC DNA]</scope>
    <source>
        <strain evidence="3 4">Roberts-Thomson</strain>
    </source>
</reference>
<dbReference type="EMBL" id="VDLU01000004">
    <property type="protein sequence ID" value="TNJ26703.1"/>
    <property type="molecule type" value="Genomic_DNA"/>
</dbReference>
<dbReference type="PANTHER" id="PTHR24120">
    <property type="entry name" value="GH07239P"/>
    <property type="match status" value="1"/>
</dbReference>
<keyword evidence="4" id="KW-1185">Reference proteome</keyword>
<dbReference type="PROSITE" id="PS50297">
    <property type="entry name" value="ANK_REP_REGION"/>
    <property type="match status" value="1"/>
</dbReference>
<evidence type="ECO:0000313" key="4">
    <source>
        <dbReference type="Proteomes" id="UP000315496"/>
    </source>
</evidence>
<feature type="coiled-coil region" evidence="2">
    <location>
        <begin position="805"/>
        <end position="1008"/>
    </location>
</feature>
<dbReference type="VEuPathDB" id="GiardiaDB:GMRT_11695"/>
<feature type="coiled-coil region" evidence="2">
    <location>
        <begin position="393"/>
        <end position="544"/>
    </location>
</feature>
<sequence>MTIRSVGEWFSAIQSGDRDLVAAALPTYQGSTDRNGETGLMHAARSGDVHMVEMLIDEAGATNIEGLTALMIAAQSNSREICSVLVLEEKERLKATPGSEKTALMVAAQFGSTEAARALMPYQKGRTDARGRTALMYAAEAGHVDIAQALLDREKGIISQDSKTALILATENNHQYVIKLLTPYESMLLPDITRQSFLNFSRSDQTSVELSIQLIDVLRDTDDPVTPAKTILEQELEMKIRQLELRVASLHDQSSSILGENIQLQRAKQSLGDMVGVLRNQIENLTAETTDKDSIIQDLMKRISDLRKGGPSAVQRAADSGELSNYENVPVIRNALGEGNDPRKEAAITRLLDLLGRASAICAPLSAVKSAEDVVSNDLGRLQQEIEDSVAAARAKDDTIRRLRDELETLRRNVLEGTAAVAPDTANLIKERNDLFDKLRALQQENDSLKASLSQARQRIVDQDDALAHLRQQLTDAADAARTRENRLESRIAALQRQIAEKDNSLAQQRADAEAALADLRQRLSASEETVEKLTRLIEGKEEQLHGARMGVVPFAAGAKDGDAYQEALQEELASLREVICAKEDELGNLRVELDAREREVSDLRDALESMPTAPTFLGTESGDLQAGELTRAKQEIRELQANLEAKESVIANVRAELAKRTATDDANVVAQFLEQQARMDDLTANLARANRELAEARGRENDVQDLRNTLAQTEAELAKTAEELASRDVEIRRLQGELETAGAGAGDDLKGQLSAQSAELADLRLGLETKERLIQDLRTQLENQPTTSTIYNEETADLIDAAAFRELQTENKNLGDELESARTALDKLKADVRSREHAVADLETKLRNAETKAESATKANRQLTDQLKEKDAQIERLDAELKDRPAGVPPETIQLLTNTLEEVQLELEASKKEIERLKDKLDDREGHLTRLRTESARRERDLEEYRQALEASQPDGAEPIIEPEALRKLEQEVAGLRRDLGSKEMALEQTRAELKDRQEEARQHAEAVKYYKQLVDDIQSGIVTLDENLKSVYPPV</sequence>
<name>A0A4Z1SYG0_GIAMU</name>
<dbReference type="Proteomes" id="UP000315496">
    <property type="component" value="Chromosome 4"/>
</dbReference>
<evidence type="ECO:0000313" key="3">
    <source>
        <dbReference type="EMBL" id="TNJ26703.1"/>
    </source>
</evidence>
<feature type="coiled-coil region" evidence="2">
    <location>
        <begin position="587"/>
        <end position="724"/>
    </location>
</feature>
<dbReference type="PROSITE" id="PS50088">
    <property type="entry name" value="ANK_REPEAT"/>
    <property type="match status" value="2"/>
</dbReference>
<dbReference type="Gene3D" id="1.25.40.20">
    <property type="entry name" value="Ankyrin repeat-containing domain"/>
    <property type="match status" value="2"/>
</dbReference>
<evidence type="ECO:0000256" key="2">
    <source>
        <dbReference type="SAM" id="Coils"/>
    </source>
</evidence>
<protein>
    <submittedName>
        <fullName evidence="3">Axoneme-associated protein</fullName>
    </submittedName>
</protein>
<dbReference type="PANTHER" id="PTHR24120:SF4">
    <property type="entry name" value="GH07239P"/>
    <property type="match status" value="1"/>
</dbReference>
<accession>A0A4Z1SYG0</accession>